<keyword evidence="3" id="KW-1185">Reference proteome</keyword>
<gene>
    <name evidence="2" type="primary">68</name>
    <name evidence="2" type="ORF">SEA_OBLADI_68</name>
</gene>
<feature type="compositionally biased region" description="Polar residues" evidence="1">
    <location>
        <begin position="15"/>
        <end position="29"/>
    </location>
</feature>
<evidence type="ECO:0000313" key="3">
    <source>
        <dbReference type="Proteomes" id="UP001064297"/>
    </source>
</evidence>
<proteinExistence type="predicted"/>
<accession>A0A977PS70</accession>
<organism evidence="2 3">
    <name type="scientific">Gordonia phage ObLaDi</name>
    <dbReference type="NCBI Taxonomy" id="2978487"/>
    <lineage>
        <taxon>Viruses</taxon>
        <taxon>Duplodnaviria</taxon>
        <taxon>Heunggongvirae</taxon>
        <taxon>Uroviricota</taxon>
        <taxon>Caudoviricetes</taxon>
        <taxon>Kruegerviridae</taxon>
        <taxon>Cafassovirus</taxon>
        <taxon>Cafassovirus obladi</taxon>
    </lineage>
</organism>
<evidence type="ECO:0000313" key="2">
    <source>
        <dbReference type="EMBL" id="UXE03791.1"/>
    </source>
</evidence>
<dbReference type="EMBL" id="OP297535">
    <property type="protein sequence ID" value="UXE03791.1"/>
    <property type="molecule type" value="Genomic_DNA"/>
</dbReference>
<name>A0A977PS70_9CAUD</name>
<reference evidence="2" key="1">
    <citation type="submission" date="2022-08" db="EMBL/GenBank/DDBJ databases">
        <authorList>
            <person name="Abuwarda M.A."/>
            <person name="Alvarez A."/>
            <person name="Batteikh M."/>
            <person name="Baughman A.P."/>
            <person name="Chavez V."/>
            <person name="Cheng C."/>
            <person name="Cosentino E.J."/>
            <person name="Di Blasi D.L."/>
            <person name="Dooley N.L."/>
            <person name="Empson B.M."/>
            <person name="Erfanian K."/>
            <person name="Esparza P.D."/>
            <person name="Fleming H.S."/>
            <person name="Ghannam M.S."/>
            <person name="Gibbons A.C."/>
            <person name="Gonzalez C."/>
            <person name="Huq N.E."/>
            <person name="Jin K."/>
            <person name="Kamarzar M."/>
            <person name="Khaine A."/>
            <person name="Krug K.R."/>
            <person name="Lee A."/>
            <person name="Liao S."/>
            <person name="Light I."/>
            <person name="Ma Y."/>
            <person name="Magaling J.M."/>
            <person name="McLinden K.C."/>
            <person name="Melkote A."/>
            <person name="Montoya Serpas C.A."/>
            <person name="Niazmandi K."/>
            <person name="Ostroske E.C."/>
            <person name="Paek B.H."/>
            <person name="Rajiv S."/>
            <person name="Santos C.E."/>
            <person name="Semaan S.A."/>
            <person name="Senthilvelan J."/>
            <person name="Sheppy T.E."/>
            <person name="Stephenson J.C."/>
            <person name="Tenney M.E."/>
            <person name="Teoh N."/>
            <person name="Thorp J.P."/>
            <person name="Turon Font G."/>
            <person name="Uvarov E.V."/>
            <person name="Verpukhovskiy P."/>
            <person name="Wang J."/>
            <person name="Whang A.Y."/>
            <person name="Wright N.E."/>
            <person name="Wu M."/>
            <person name="Zhuang C."/>
            <person name="Bruns J.A."/>
            <person name="Chai A.E."/>
            <person name="Parikh H."/>
            <person name="Zorawik M."/>
            <person name="Garza D.R."/>
            <person name="Ngo R.T."/>
            <person name="Reddi K."/>
            <person name="Garcia-Vedrenne A.E."/>
            <person name="Freise A.C."/>
            <person name="Balish M.F."/>
            <person name="Garlena R.A."/>
            <person name="Russell D.A."/>
            <person name="Jacobs-Sera D."/>
            <person name="Hatfull G.F."/>
        </authorList>
    </citation>
    <scope>NUCLEOTIDE SEQUENCE</scope>
</reference>
<dbReference type="Proteomes" id="UP001064297">
    <property type="component" value="Segment"/>
</dbReference>
<sequence length="62" mass="6873">MTDLRPPTCADCGVLQTNTNSSRRTSGPTFRSLCRACESLAAQARYRARRERQRAAKEGTTP</sequence>
<feature type="region of interest" description="Disordered" evidence="1">
    <location>
        <begin position="1"/>
        <end position="29"/>
    </location>
</feature>
<evidence type="ECO:0000256" key="1">
    <source>
        <dbReference type="SAM" id="MobiDB-lite"/>
    </source>
</evidence>
<evidence type="ECO:0008006" key="4">
    <source>
        <dbReference type="Google" id="ProtNLM"/>
    </source>
</evidence>
<protein>
    <recommendedName>
        <fullName evidence="4">HNH endonuclease</fullName>
    </recommendedName>
</protein>